<dbReference type="AlphaFoldDB" id="A0A5B7G8M1"/>
<organism evidence="2 3">
    <name type="scientific">Portunus trituberculatus</name>
    <name type="common">Swimming crab</name>
    <name type="synonym">Neptunus trituberculatus</name>
    <dbReference type="NCBI Taxonomy" id="210409"/>
    <lineage>
        <taxon>Eukaryota</taxon>
        <taxon>Metazoa</taxon>
        <taxon>Ecdysozoa</taxon>
        <taxon>Arthropoda</taxon>
        <taxon>Crustacea</taxon>
        <taxon>Multicrustacea</taxon>
        <taxon>Malacostraca</taxon>
        <taxon>Eumalacostraca</taxon>
        <taxon>Eucarida</taxon>
        <taxon>Decapoda</taxon>
        <taxon>Pleocyemata</taxon>
        <taxon>Brachyura</taxon>
        <taxon>Eubrachyura</taxon>
        <taxon>Portunoidea</taxon>
        <taxon>Portunidae</taxon>
        <taxon>Portuninae</taxon>
        <taxon>Portunus</taxon>
    </lineage>
</organism>
<dbReference type="Proteomes" id="UP000324222">
    <property type="component" value="Unassembled WGS sequence"/>
</dbReference>
<comment type="caution">
    <text evidence="2">The sequence shown here is derived from an EMBL/GenBank/DDBJ whole genome shotgun (WGS) entry which is preliminary data.</text>
</comment>
<name>A0A5B7G8M1_PORTR</name>
<keyword evidence="3" id="KW-1185">Reference proteome</keyword>
<sequence length="97" mass="10750">MSLSSGIAYSENKNERTRPPRGVADEAFKCILSQGTKSLGRIRQTLKNRPSIVTESAPRSSLLKRGDLKPGGCGVPRLLVLRRLMCCYYPLLMKLKA</sequence>
<evidence type="ECO:0000256" key="1">
    <source>
        <dbReference type="SAM" id="MobiDB-lite"/>
    </source>
</evidence>
<proteinExistence type="predicted"/>
<feature type="region of interest" description="Disordered" evidence="1">
    <location>
        <begin position="1"/>
        <end position="20"/>
    </location>
</feature>
<protein>
    <submittedName>
        <fullName evidence="2">Uncharacterized protein</fullName>
    </submittedName>
</protein>
<dbReference type="EMBL" id="VSRR010011889">
    <property type="protein sequence ID" value="MPC53805.1"/>
    <property type="molecule type" value="Genomic_DNA"/>
</dbReference>
<reference evidence="2 3" key="1">
    <citation type="submission" date="2019-05" db="EMBL/GenBank/DDBJ databases">
        <title>Another draft genome of Portunus trituberculatus and its Hox gene families provides insights of decapod evolution.</title>
        <authorList>
            <person name="Jeong J.-H."/>
            <person name="Song I."/>
            <person name="Kim S."/>
            <person name="Choi T."/>
            <person name="Kim D."/>
            <person name="Ryu S."/>
            <person name="Kim W."/>
        </authorList>
    </citation>
    <scope>NUCLEOTIDE SEQUENCE [LARGE SCALE GENOMIC DNA]</scope>
    <source>
        <tissue evidence="2">Muscle</tissue>
    </source>
</reference>
<gene>
    <name evidence="2" type="ORF">E2C01_047705</name>
</gene>
<evidence type="ECO:0000313" key="3">
    <source>
        <dbReference type="Proteomes" id="UP000324222"/>
    </source>
</evidence>
<evidence type="ECO:0000313" key="2">
    <source>
        <dbReference type="EMBL" id="MPC53805.1"/>
    </source>
</evidence>
<accession>A0A5B7G8M1</accession>